<accession>A0A444L8R7</accession>
<dbReference type="Gene3D" id="3.90.1670.10">
    <property type="entry name" value="FdhE-like domain"/>
    <property type="match status" value="1"/>
</dbReference>
<dbReference type="AlphaFoldDB" id="A0A444L8R7"/>
<comment type="caution">
    <text evidence="2">The sequence shown here is derived from an EMBL/GenBank/DDBJ whole genome shotgun (WGS) entry which is preliminary data.</text>
</comment>
<evidence type="ECO:0000313" key="3">
    <source>
        <dbReference type="Proteomes" id="UP000288215"/>
    </source>
</evidence>
<feature type="domain" description="Thaumarchaeal output" evidence="1">
    <location>
        <begin position="16"/>
        <end position="194"/>
    </location>
</feature>
<dbReference type="SUPFAM" id="SSF144020">
    <property type="entry name" value="FdhE-like"/>
    <property type="match status" value="1"/>
</dbReference>
<sequence length="329" mass="36316">MAAAAVPADVYSVITSDEQVTKLFEYLVSKKKTAIPPAFEIVMGYHYPDIMEALKLTSVESISFAKKLVQMGLAAEDYKEQVVRCPFCNSEYTTVRFHCPFCNSTRLSKDLLIEHLSDGIIAPFSNYRKGGEAMVCPSCKRPVKEGEYRTVGVWYSCLSCGKQFDTPKNTYLCLGCGKSFTTQELVISSVNELKIKPEILDEFARRHMLLTPLIKIMTDASLDAKSPGTIVGSSGYSHIFSIVCTNKNGKKYAFDLQLSEKPVDETAVLSIFAKVVDTKPDAAYLITIPGIVENGKKIASVYNINIIEGKTIQEVIPAIKEVVSNITKS</sequence>
<evidence type="ECO:0000313" key="2">
    <source>
        <dbReference type="EMBL" id="RWX73954.1"/>
    </source>
</evidence>
<gene>
    <name evidence="2" type="ORF">Metus_0733</name>
</gene>
<name>A0A444L8R7_METS7</name>
<evidence type="ECO:0000259" key="1">
    <source>
        <dbReference type="Pfam" id="PF18551"/>
    </source>
</evidence>
<reference evidence="2 3" key="1">
    <citation type="submission" date="2018-12" db="EMBL/GenBank/DDBJ databases">
        <title>The complete genome of the methanogenic archaea of the candidate phylum Verstraetearchaeota, obtained from the metagenome of underground thermal water.</title>
        <authorList>
            <person name="Kadnikov V.V."/>
            <person name="Mardanov A.V."/>
            <person name="Beletsky A.V."/>
            <person name="Karnachuk O.V."/>
            <person name="Ravin N.V."/>
        </authorList>
    </citation>
    <scope>NUCLEOTIDE SEQUENCE [LARGE SCALE GENOMIC DNA]</scope>
    <source>
        <strain evidence="2">Ch88</strain>
    </source>
</reference>
<dbReference type="Pfam" id="PF18551">
    <property type="entry name" value="TackOD1"/>
    <property type="match status" value="1"/>
</dbReference>
<organism evidence="2 3">
    <name type="scientific">Methanosuratincola subterraneus</name>
    <dbReference type="NCBI Taxonomy" id="2593994"/>
    <lineage>
        <taxon>Archaea</taxon>
        <taxon>Thermoproteota</taxon>
        <taxon>Methanosuratincolia</taxon>
        <taxon>Candidatus Methanomethylicales</taxon>
        <taxon>Candidatus Methanomethylicaceae</taxon>
        <taxon>Candidatus Methanosuratincola (ex Vanwonterghem et al. 2016)</taxon>
    </lineage>
</organism>
<protein>
    <recommendedName>
        <fullName evidence="1">Thaumarchaeal output domain-containing protein</fullName>
    </recommendedName>
</protein>
<dbReference type="EMBL" id="RXGA01000002">
    <property type="protein sequence ID" value="RWX73954.1"/>
    <property type="molecule type" value="Genomic_DNA"/>
</dbReference>
<proteinExistence type="predicted"/>
<dbReference type="Proteomes" id="UP000288215">
    <property type="component" value="Unassembled WGS sequence"/>
</dbReference>
<dbReference type="InterPro" id="IPR040572">
    <property type="entry name" value="TackOD1"/>
</dbReference>
<dbReference type="InterPro" id="IPR024064">
    <property type="entry name" value="FdhE-like_sf"/>
</dbReference>